<dbReference type="InterPro" id="IPR025324">
    <property type="entry name" value="DUF4230"/>
</dbReference>
<protein>
    <recommendedName>
        <fullName evidence="5">DUF4230 domain-containing protein</fullName>
    </recommendedName>
</protein>
<keyword evidence="4" id="KW-1185">Reference proteome</keyword>
<dbReference type="HOGENOM" id="CLU_1155213_0_0_9"/>
<accession>G5GHM7</accession>
<evidence type="ECO:0000256" key="1">
    <source>
        <dbReference type="SAM" id="MobiDB-lite"/>
    </source>
</evidence>
<keyword evidence="2" id="KW-0812">Transmembrane</keyword>
<dbReference type="EMBL" id="ACZL01000017">
    <property type="protein sequence ID" value="EHI55720.1"/>
    <property type="molecule type" value="Genomic_DNA"/>
</dbReference>
<evidence type="ECO:0000256" key="2">
    <source>
        <dbReference type="SAM" id="Phobius"/>
    </source>
</evidence>
<sequence>MFMNNKKTRLHNKSSDEYKNNKKPKGTNILRNIKFIIIAFIIGFFSSVLILNFFNKSSARNDKVTIDGNIIKGPNYTATVKAVEDTVKSASNLVTTEYFYKDADTYVNYREFMGYKVPLTTDMSVFTYKGKVGIGIDLSEASYSVDNTNGIITVTLPEVKIMYNEIDMGSFQYAFKSDSILNNTDMENHTQLLEQLKNKTSNEVNQDSELLQKAGENARNVISTFLTSAEQTKDYKVEFK</sequence>
<evidence type="ECO:0000313" key="4">
    <source>
        <dbReference type="Proteomes" id="UP000003011"/>
    </source>
</evidence>
<feature type="compositionally biased region" description="Basic residues" evidence="1">
    <location>
        <begin position="1"/>
        <end position="12"/>
    </location>
</feature>
<dbReference type="STRING" id="679200.HMPREF9333_01067"/>
<reference evidence="3 4" key="1">
    <citation type="submission" date="2011-08" db="EMBL/GenBank/DDBJ databases">
        <title>The Genome Sequence of Johnsonella ignava ATCC 51276.</title>
        <authorList>
            <consortium name="The Broad Institute Genome Sequencing Platform"/>
            <person name="Earl A."/>
            <person name="Ward D."/>
            <person name="Feldgarden M."/>
            <person name="Gevers D."/>
            <person name="Izard J."/>
            <person name="Blanton J.M."/>
            <person name="Baranova O.V."/>
            <person name="Dewhirst F.E."/>
            <person name="Young S.K."/>
            <person name="Zeng Q."/>
            <person name="Gargeya S."/>
            <person name="Fitzgerald M."/>
            <person name="Haas B."/>
            <person name="Abouelleil A."/>
            <person name="Alvarado L."/>
            <person name="Arachchi H.M."/>
            <person name="Berlin A."/>
            <person name="Brown A."/>
            <person name="Chapman S.B."/>
            <person name="Chen Z."/>
            <person name="Dunbar C."/>
            <person name="Freedman E."/>
            <person name="Gearin G."/>
            <person name="Gellesch M."/>
            <person name="Goldberg J."/>
            <person name="Griggs A."/>
            <person name="Gujja S."/>
            <person name="Heiman D."/>
            <person name="Howarth C."/>
            <person name="Larson L."/>
            <person name="Lui A."/>
            <person name="MacDonald P.J.P."/>
            <person name="Montmayeur A."/>
            <person name="Murphy C."/>
            <person name="Neiman D."/>
            <person name="Pearson M."/>
            <person name="Priest M."/>
            <person name="Roberts A."/>
            <person name="Saif S."/>
            <person name="Shea T."/>
            <person name="Shenoy N."/>
            <person name="Sisk P."/>
            <person name="Stolte C."/>
            <person name="Sykes S."/>
            <person name="Wortman J."/>
            <person name="Nusbaum C."/>
            <person name="Birren B."/>
        </authorList>
    </citation>
    <scope>NUCLEOTIDE SEQUENCE [LARGE SCALE GENOMIC DNA]</scope>
    <source>
        <strain evidence="3 4">ATCC 51276</strain>
    </source>
</reference>
<dbReference type="Proteomes" id="UP000003011">
    <property type="component" value="Unassembled WGS sequence"/>
</dbReference>
<keyword evidence="2" id="KW-0472">Membrane</keyword>
<feature type="region of interest" description="Disordered" evidence="1">
    <location>
        <begin position="1"/>
        <end position="22"/>
    </location>
</feature>
<comment type="caution">
    <text evidence="3">The sequence shown here is derived from an EMBL/GenBank/DDBJ whole genome shotgun (WGS) entry which is preliminary data.</text>
</comment>
<dbReference type="AlphaFoldDB" id="G5GHM7"/>
<gene>
    <name evidence="3" type="ORF">HMPREF9333_01067</name>
</gene>
<evidence type="ECO:0008006" key="5">
    <source>
        <dbReference type="Google" id="ProtNLM"/>
    </source>
</evidence>
<dbReference type="Pfam" id="PF14014">
    <property type="entry name" value="DUF4230"/>
    <property type="match status" value="1"/>
</dbReference>
<organism evidence="3 4">
    <name type="scientific">Johnsonella ignava ATCC 51276</name>
    <dbReference type="NCBI Taxonomy" id="679200"/>
    <lineage>
        <taxon>Bacteria</taxon>
        <taxon>Bacillati</taxon>
        <taxon>Bacillota</taxon>
        <taxon>Clostridia</taxon>
        <taxon>Lachnospirales</taxon>
        <taxon>Lachnospiraceae</taxon>
        <taxon>Johnsonella</taxon>
    </lineage>
</organism>
<name>G5GHM7_9FIRM</name>
<dbReference type="OrthoDB" id="359931at2"/>
<feature type="transmembrane region" description="Helical" evidence="2">
    <location>
        <begin position="35"/>
        <end position="54"/>
    </location>
</feature>
<proteinExistence type="predicted"/>
<keyword evidence="2" id="KW-1133">Transmembrane helix</keyword>
<evidence type="ECO:0000313" key="3">
    <source>
        <dbReference type="EMBL" id="EHI55720.1"/>
    </source>
</evidence>